<name>A0ABW9W3P6_9BURK</name>
<evidence type="ECO:0000313" key="2">
    <source>
        <dbReference type="Proteomes" id="UP000642144"/>
    </source>
</evidence>
<dbReference type="RefSeq" id="WP_161056419.1">
    <property type="nucleotide sequence ID" value="NZ_WWCT01000017.1"/>
</dbReference>
<protein>
    <submittedName>
        <fullName evidence="1">Uncharacterized protein</fullName>
    </submittedName>
</protein>
<sequence length="210" mass="23388">MKNTIDYSDDYSVSYRAQLTAAISESKKLGFNRPLFISERLAVADETLAATAKFLNQFSGFLDTVVPGYWGNSCQTLSTNIFAQLNGRGIAADIVLGNVIINGTDEFDTTLKILQNEYFAEDDLIGHQQVHAWVTLGDDTIVDAALPPRLAKHYNAPGHFNDMIFINRAATLSSRFKVRYQPILVGTEFFAKTNPPDPMDLLKSIQSLRY</sequence>
<dbReference type="Proteomes" id="UP000642144">
    <property type="component" value="Unassembled WGS sequence"/>
</dbReference>
<accession>A0ABW9W3P6</accession>
<keyword evidence="2" id="KW-1185">Reference proteome</keyword>
<reference evidence="1 2" key="1">
    <citation type="submission" date="2019-12" db="EMBL/GenBank/DDBJ databases">
        <title>Novel species isolated from a subtropical stream in China.</title>
        <authorList>
            <person name="Lu H."/>
        </authorList>
    </citation>
    <scope>NUCLEOTIDE SEQUENCE [LARGE SCALE GENOMIC DNA]</scope>
    <source>
        <strain evidence="1 2">CY42W</strain>
    </source>
</reference>
<comment type="caution">
    <text evidence="1">The sequence shown here is derived from an EMBL/GenBank/DDBJ whole genome shotgun (WGS) entry which is preliminary data.</text>
</comment>
<proteinExistence type="predicted"/>
<gene>
    <name evidence="1" type="ORF">GTP69_19560</name>
</gene>
<evidence type="ECO:0000313" key="1">
    <source>
        <dbReference type="EMBL" id="MYN28607.1"/>
    </source>
</evidence>
<dbReference type="EMBL" id="WWCT01000017">
    <property type="protein sequence ID" value="MYN28607.1"/>
    <property type="molecule type" value="Genomic_DNA"/>
</dbReference>
<organism evidence="1 2">
    <name type="scientific">Duganella levis</name>
    <dbReference type="NCBI Taxonomy" id="2692169"/>
    <lineage>
        <taxon>Bacteria</taxon>
        <taxon>Pseudomonadati</taxon>
        <taxon>Pseudomonadota</taxon>
        <taxon>Betaproteobacteria</taxon>
        <taxon>Burkholderiales</taxon>
        <taxon>Oxalobacteraceae</taxon>
        <taxon>Telluria group</taxon>
        <taxon>Duganella</taxon>
    </lineage>
</organism>